<sequence length="840" mass="91551">MGTVGPARVTSGMSSTLSLIFNALSPRKGCGEVRGNAFRPRNGCKEVRGDALRPRHGSKVVRGTLADKEPPDIELGQSPPPSLPRSTQERAFTRLPQLFSLLLPLLTSLFFGVKAALSQAANPHSRRSRVGSDGLALRHIGDHSLTGTAIAPLANKLVDLHVEQNVVRYLENHLTDDEAIVEFTNQGRTTSISSTLTVPDPLGCARAAVISGTFKKWCPPNEPRMRITARYAIPEDKMDLANLQALLVDAKTLNTRSVAGAITAELRIPHSLAQDIASFATVSLERADNSAMYAKAWALAEMRQSISRWLVEHPDFVAGWNPVGADDFFTRSWADENVGDLLNSDILERRIVVLASDFSAVQRNCLRHIARGGIALSANGQITPRSNRIDWFNIPIAIYYSTPPGNIPLADFTPDDMRSTLLQLARTRGEEAHAVRGYTKAAVVVNQIRKVIAGAPVYYLPTVEKAVELHWAGPRDSNPIWRWIGKAPPQAATPYLSKELLPMETQTMEFHDKAMSALAALVSTATGLALHTNNLGGDELNWAAGQEHGPGAGLITFTRDLFQSARATEHVPLIFRIAVSELAQVSEIIISPTCFRQDGWCANFSALARPTAETDWAAAWEHRIPYPLPPLCTAWALKLWPATWGFAQADIHINLQHDVIPSAEGGWYADLGDSKYLSISQGKNPHPWIFIPYGALVLNALAQFWRAGRALPLNYRIWPRTKSPIPVPNGTLEVPLLAGDYNTTLNIYSPGVVRTYSWSRDVVLAPYLLAAALGPPRWGELRLGFDRHLDNAGLILPTVTGVIGAPVAPYTPFSFYGETPAASENSEGPQPVASGSGHAE</sequence>
<name>A0A6M3RSK3_9VIRU</name>
<reference evidence="2" key="1">
    <citation type="journal article" date="2020" name="ISME J.">
        <title>Characterization of viruses in a tapeworm: phylogenetic position, vertical transmission, and transmission to the parasitized host.</title>
        <authorList>
            <person name="Hahn M.A."/>
            <person name="Rosario K."/>
            <person name="Lucas P."/>
            <person name="Dheilly N.M."/>
        </authorList>
    </citation>
    <scope>NUCLEOTIDE SEQUENCE</scope>
    <source>
        <strain evidence="2">SsTV2-SsAE</strain>
    </source>
</reference>
<feature type="region of interest" description="Disordered" evidence="1">
    <location>
        <begin position="64"/>
        <end position="87"/>
    </location>
</feature>
<keyword evidence="3" id="KW-1185">Reference proteome</keyword>
<evidence type="ECO:0000313" key="3">
    <source>
        <dbReference type="Proteomes" id="UP001230159"/>
    </source>
</evidence>
<evidence type="ECO:0000313" key="2">
    <source>
        <dbReference type="EMBL" id="QJD26157.1"/>
    </source>
</evidence>
<dbReference type="EMBL" id="MN803436">
    <property type="protein sequence ID" value="QJD26157.1"/>
    <property type="molecule type" value="Genomic_RNA"/>
</dbReference>
<feature type="region of interest" description="Disordered" evidence="1">
    <location>
        <begin position="819"/>
        <end position="840"/>
    </location>
</feature>
<dbReference type="Proteomes" id="UP001230159">
    <property type="component" value="Segment"/>
</dbReference>
<evidence type="ECO:0000256" key="1">
    <source>
        <dbReference type="SAM" id="MobiDB-lite"/>
    </source>
</evidence>
<proteinExistence type="predicted"/>
<protein>
    <submittedName>
        <fullName evidence="2">Uncharacterized protein</fullName>
    </submittedName>
</protein>
<organism evidence="2 3">
    <name type="scientific">Schistocephalus solidus toti-like virus 2</name>
    <dbReference type="NCBI Taxonomy" id="2729341"/>
    <lineage>
        <taxon>Viruses</taxon>
        <taxon>Riboviria</taxon>
        <taxon>Orthornavirae</taxon>
        <taxon>Duplornaviricota</taxon>
        <taxon>Chrymotiviricetes</taxon>
        <taxon>Ghabrivirales</taxon>
        <taxon>Alphatotivirineae</taxon>
        <taxon>Spiciviridae</taxon>
        <taxon>Spicivirus</taxon>
        <taxon>Spicivirus kyu</taxon>
    </lineage>
</organism>
<accession>A0A6M3RSK3</accession>